<gene>
    <name evidence="3" type="ORF">AVDCRST_MAG56-140</name>
</gene>
<feature type="chain" id="PRO_5026720402" evidence="2">
    <location>
        <begin position="30"/>
        <end position="87"/>
    </location>
</feature>
<dbReference type="EMBL" id="CADCTQ010000013">
    <property type="protein sequence ID" value="CAA9214855.1"/>
    <property type="molecule type" value="Genomic_DNA"/>
</dbReference>
<sequence>MHSQWKNGMNFLLRGAFLLTTLTVTSLYACQSNRAGLETDANTTDTTTLDPDPTGRSNSPSTPTGKDIDTIVPGNTDTVGTGTKLKP</sequence>
<dbReference type="PROSITE" id="PS51257">
    <property type="entry name" value="PROKAR_LIPOPROTEIN"/>
    <property type="match status" value="1"/>
</dbReference>
<feature type="compositionally biased region" description="Polar residues" evidence="1">
    <location>
        <begin position="55"/>
        <end position="64"/>
    </location>
</feature>
<feature type="signal peptide" evidence="2">
    <location>
        <begin position="1"/>
        <end position="29"/>
    </location>
</feature>
<accession>A0A6J4H716</accession>
<organism evidence="3">
    <name type="scientific">uncultured Cytophagales bacterium</name>
    <dbReference type="NCBI Taxonomy" id="158755"/>
    <lineage>
        <taxon>Bacteria</taxon>
        <taxon>Pseudomonadati</taxon>
        <taxon>Bacteroidota</taxon>
        <taxon>Sphingobacteriia</taxon>
        <taxon>Sphingobacteriales</taxon>
        <taxon>environmental samples</taxon>
    </lineage>
</organism>
<name>A0A6J4H716_9SPHI</name>
<feature type="compositionally biased region" description="Low complexity" evidence="1">
    <location>
        <begin position="39"/>
        <end position="54"/>
    </location>
</feature>
<protein>
    <submittedName>
        <fullName evidence="3">Uncharacterized protein</fullName>
    </submittedName>
</protein>
<keyword evidence="2" id="KW-0732">Signal</keyword>
<reference evidence="3" key="1">
    <citation type="submission" date="2020-02" db="EMBL/GenBank/DDBJ databases">
        <authorList>
            <person name="Meier V. D."/>
        </authorList>
    </citation>
    <scope>NUCLEOTIDE SEQUENCE</scope>
    <source>
        <strain evidence="3">AVDCRST_MAG56</strain>
    </source>
</reference>
<evidence type="ECO:0000256" key="1">
    <source>
        <dbReference type="SAM" id="MobiDB-lite"/>
    </source>
</evidence>
<evidence type="ECO:0000256" key="2">
    <source>
        <dbReference type="SAM" id="SignalP"/>
    </source>
</evidence>
<feature type="region of interest" description="Disordered" evidence="1">
    <location>
        <begin position="33"/>
        <end position="87"/>
    </location>
</feature>
<proteinExistence type="predicted"/>
<dbReference type="AlphaFoldDB" id="A0A6J4H716"/>
<evidence type="ECO:0000313" key="3">
    <source>
        <dbReference type="EMBL" id="CAA9214855.1"/>
    </source>
</evidence>